<dbReference type="RefSeq" id="WP_307321109.1">
    <property type="nucleotide sequence ID" value="NZ_JAUSUG010000001.1"/>
</dbReference>
<dbReference type="InterPro" id="IPR029056">
    <property type="entry name" value="Ribokinase-like"/>
</dbReference>
<evidence type="ECO:0000256" key="3">
    <source>
        <dbReference type="ARBA" id="ARBA00022777"/>
    </source>
</evidence>
<dbReference type="InterPro" id="IPR052700">
    <property type="entry name" value="Carb_kinase_PfkB-like"/>
</dbReference>
<dbReference type="EMBL" id="JAUSUG010000001">
    <property type="protein sequence ID" value="MDQ0253029.1"/>
    <property type="molecule type" value="Genomic_DNA"/>
</dbReference>
<keyword evidence="6" id="KW-1185">Reference proteome</keyword>
<dbReference type="Gene3D" id="3.40.1190.20">
    <property type="match status" value="1"/>
</dbReference>
<dbReference type="PANTHER" id="PTHR43320">
    <property type="entry name" value="SUGAR KINASE"/>
    <property type="match status" value="1"/>
</dbReference>
<evidence type="ECO:0000313" key="6">
    <source>
        <dbReference type="Proteomes" id="UP001230005"/>
    </source>
</evidence>
<dbReference type="InterPro" id="IPR011611">
    <property type="entry name" value="PfkB_dom"/>
</dbReference>
<organism evidence="5 6">
    <name type="scientific">Evansella vedderi</name>
    <dbReference type="NCBI Taxonomy" id="38282"/>
    <lineage>
        <taxon>Bacteria</taxon>
        <taxon>Bacillati</taxon>
        <taxon>Bacillota</taxon>
        <taxon>Bacilli</taxon>
        <taxon>Bacillales</taxon>
        <taxon>Bacillaceae</taxon>
        <taxon>Evansella</taxon>
    </lineage>
</organism>
<evidence type="ECO:0000313" key="5">
    <source>
        <dbReference type="EMBL" id="MDQ0253029.1"/>
    </source>
</evidence>
<reference evidence="5 6" key="1">
    <citation type="submission" date="2023-07" db="EMBL/GenBank/DDBJ databases">
        <title>Genomic Encyclopedia of Type Strains, Phase IV (KMG-IV): sequencing the most valuable type-strain genomes for metagenomic binning, comparative biology and taxonomic classification.</title>
        <authorList>
            <person name="Goeker M."/>
        </authorList>
    </citation>
    <scope>NUCLEOTIDE SEQUENCE [LARGE SCALE GENOMIC DNA]</scope>
    <source>
        <strain evidence="5 6">DSM 9768</strain>
    </source>
</reference>
<proteinExistence type="inferred from homology"/>
<accession>A0ABT9ZQA2</accession>
<dbReference type="InterPro" id="IPR002173">
    <property type="entry name" value="Carboh/pur_kinase_PfkB_CS"/>
</dbReference>
<dbReference type="EC" id="2.7.1.-" evidence="5"/>
<evidence type="ECO:0000256" key="2">
    <source>
        <dbReference type="ARBA" id="ARBA00022679"/>
    </source>
</evidence>
<keyword evidence="2 5" id="KW-0808">Transferase</keyword>
<comment type="similarity">
    <text evidence="1">Belongs to the carbohydrate kinase PfkB family.</text>
</comment>
<comment type="caution">
    <text evidence="5">The sequence shown here is derived from an EMBL/GenBank/DDBJ whole genome shotgun (WGS) entry which is preliminary data.</text>
</comment>
<sequence length="272" mass="30201">MKIITIGDNVVDCYLDQGKYYPGGNCVNVAVNCKRSGAEEVGYIGVFATDDKADHLKNVLGEEKVDFHRSRTVEGISGQPKVNLSEDGDRIFVGGPTNTVRHQVKIRLIQDDIDYLKNFHVAHSSCYSFLEEELPVLSEHIKVSFDFSDRREPEYLGRVCPHISYGFFSGADLNEEELERLVSELEKYDLEVIGITRGARPALFIHKGVRYHQEALETEVVDTMGAGDSFIAGFLTAFVETKNIVHALEVAAHNASVTCGFYGGFGYPKALV</sequence>
<keyword evidence="3" id="KW-0418">Kinase</keyword>
<dbReference type="Proteomes" id="UP001230005">
    <property type="component" value="Unassembled WGS sequence"/>
</dbReference>
<gene>
    <name evidence="5" type="ORF">J2S74_000401</name>
</gene>
<dbReference type="Pfam" id="PF00294">
    <property type="entry name" value="PfkB"/>
    <property type="match status" value="1"/>
</dbReference>
<feature type="domain" description="Carbohydrate kinase PfkB" evidence="4">
    <location>
        <begin position="15"/>
        <end position="260"/>
    </location>
</feature>
<dbReference type="PANTHER" id="PTHR43320:SF3">
    <property type="entry name" value="CARBOHYDRATE KINASE PFKB DOMAIN-CONTAINING PROTEIN"/>
    <property type="match status" value="1"/>
</dbReference>
<evidence type="ECO:0000259" key="4">
    <source>
        <dbReference type="Pfam" id="PF00294"/>
    </source>
</evidence>
<dbReference type="GO" id="GO:0016740">
    <property type="term" value="F:transferase activity"/>
    <property type="evidence" value="ECO:0007669"/>
    <property type="project" value="UniProtKB-KW"/>
</dbReference>
<name>A0ABT9ZQA2_9BACI</name>
<evidence type="ECO:0000256" key="1">
    <source>
        <dbReference type="ARBA" id="ARBA00010688"/>
    </source>
</evidence>
<dbReference type="PROSITE" id="PS00584">
    <property type="entry name" value="PFKB_KINASES_2"/>
    <property type="match status" value="1"/>
</dbReference>
<protein>
    <submittedName>
        <fullName evidence="5">Fructoselysine 6-kinase</fullName>
        <ecNumber evidence="5">2.7.1.-</ecNumber>
    </submittedName>
</protein>
<dbReference type="SUPFAM" id="SSF53613">
    <property type="entry name" value="Ribokinase-like"/>
    <property type="match status" value="1"/>
</dbReference>